<accession>A0A6B9SWW7</accession>
<sequence length="157" mass="17664">MAKIVLSFDSRDSYDILKLYENRASNNLKAIHAIIAGNRTEVSIDGASQLSFNYIDMATKAPIYSWNVDSIEMEFDVDRAIPEATIDIKFPTGTKVSRADMGLPDGKYLAKTIDTRTMKISYGILDLHKNVSSFQGMFLFDIRHYNILSAKSIIVED</sequence>
<gene>
    <name evidence="1" type="ORF">vBAbaMPhT2_199</name>
</gene>
<reference evidence="1 2" key="1">
    <citation type="submission" date="2019-12" db="EMBL/GenBank/DDBJ databases">
        <title>Developing bacteriophages as a method of controlling the opportunistic pathogen Acinetobacter baumannii in Thai hospitals.</title>
        <authorList>
            <person name="Styles K.M."/>
            <person name="Smith S.E."/>
            <person name="Thummeepak R."/>
            <person name="Leungtongkam U."/>
            <person name="Christie G.S."/>
            <person name="Millard A."/>
            <person name="Moat J."/>
            <person name="Dowson C.C."/>
            <person name="Wellington E.M."/>
            <person name="Sitthisak S."/>
            <person name="Sagona A.P."/>
        </authorList>
    </citation>
    <scope>NUCLEOTIDE SEQUENCE [LARGE SCALE GENOMIC DNA]</scope>
</reference>
<name>A0A6B9SWW7_9CAUD</name>
<organism evidence="1 2">
    <name type="scientific">Acinetobacter phage vB_AbaM_PhT2</name>
    <dbReference type="NCBI Taxonomy" id="2690230"/>
    <lineage>
        <taxon>Viruses</taxon>
        <taxon>Duplodnaviria</taxon>
        <taxon>Heunggongvirae</taxon>
        <taxon>Uroviricota</taxon>
        <taxon>Caudoviricetes</taxon>
        <taxon>Pantevenvirales</taxon>
        <taxon>Straboviridae</taxon>
        <taxon>Twarogvirinae</taxon>
        <taxon>Hadassahvirus</taxon>
        <taxon>Hadassahvirus pht2</taxon>
    </lineage>
</organism>
<dbReference type="EMBL" id="MN864865">
    <property type="protein sequence ID" value="QHJ75802.1"/>
    <property type="molecule type" value="Genomic_DNA"/>
</dbReference>
<evidence type="ECO:0000313" key="1">
    <source>
        <dbReference type="EMBL" id="QHJ75802.1"/>
    </source>
</evidence>
<keyword evidence="2" id="KW-1185">Reference proteome</keyword>
<protein>
    <submittedName>
        <fullName evidence="1">Uncharacterized protein</fullName>
    </submittedName>
</protein>
<evidence type="ECO:0000313" key="2">
    <source>
        <dbReference type="Proteomes" id="UP000464274"/>
    </source>
</evidence>
<proteinExistence type="predicted"/>
<dbReference type="Proteomes" id="UP000464274">
    <property type="component" value="Segment"/>
</dbReference>